<name>A0A8R7K3F4_TRIUA</name>
<dbReference type="Gramene" id="TuG1812G0100002514.01.T01">
    <property type="protein sequence ID" value="TuG1812G0100002514.01.T01"/>
    <property type="gene ID" value="TuG1812G0100002514.01"/>
</dbReference>
<accession>A0A8R7K3F4</accession>
<sequence>MFFYCSTVLHLDLAWMKSPCLQSIHACRLLKLGFQSLSSSEHIWRPIWTTAGHMSQQLTSLSDAAELGVVHGGELEVVVERGRHVEIEGPEAVPAFRRRRRRHVRALVAAQGLPGAEHAEAERALVDDRGVGAAGLASGRWHAAALAFLDAGAVAAEGLVRPEHLLACAALVPGARVPGLRLGSGPRPRVPRQHHERHGHVLLLRRIGDGARRLGIRHRRRRTPPCPLGAPSAHGEPRATARGLRVALAVLHDRRLAGRRGDPSEASA</sequence>
<dbReference type="AlphaFoldDB" id="A0A8R7K3F4"/>
<dbReference type="EnsemblPlants" id="TuG1812G0100002514.01.T01">
    <property type="protein sequence ID" value="TuG1812G0100002514.01.T01"/>
    <property type="gene ID" value="TuG1812G0100002514.01"/>
</dbReference>
<reference evidence="1" key="3">
    <citation type="submission" date="2022-06" db="UniProtKB">
        <authorList>
            <consortium name="EnsemblPlants"/>
        </authorList>
    </citation>
    <scope>IDENTIFICATION</scope>
</reference>
<proteinExistence type="predicted"/>
<protein>
    <submittedName>
        <fullName evidence="1">Uncharacterized protein</fullName>
    </submittedName>
</protein>
<organism evidence="1 2">
    <name type="scientific">Triticum urartu</name>
    <name type="common">Red wild einkorn</name>
    <name type="synonym">Crithodium urartu</name>
    <dbReference type="NCBI Taxonomy" id="4572"/>
    <lineage>
        <taxon>Eukaryota</taxon>
        <taxon>Viridiplantae</taxon>
        <taxon>Streptophyta</taxon>
        <taxon>Embryophyta</taxon>
        <taxon>Tracheophyta</taxon>
        <taxon>Spermatophyta</taxon>
        <taxon>Magnoliopsida</taxon>
        <taxon>Liliopsida</taxon>
        <taxon>Poales</taxon>
        <taxon>Poaceae</taxon>
        <taxon>BOP clade</taxon>
        <taxon>Pooideae</taxon>
        <taxon>Triticodae</taxon>
        <taxon>Triticeae</taxon>
        <taxon>Triticinae</taxon>
        <taxon>Triticum</taxon>
    </lineage>
</organism>
<reference evidence="1" key="2">
    <citation type="submission" date="2018-03" db="EMBL/GenBank/DDBJ databases">
        <title>The Triticum urartu genome reveals the dynamic nature of wheat genome evolution.</title>
        <authorList>
            <person name="Ling H."/>
            <person name="Ma B."/>
            <person name="Shi X."/>
            <person name="Liu H."/>
            <person name="Dong L."/>
            <person name="Sun H."/>
            <person name="Cao Y."/>
            <person name="Gao Q."/>
            <person name="Zheng S."/>
            <person name="Li Y."/>
            <person name="Yu Y."/>
            <person name="Du H."/>
            <person name="Qi M."/>
            <person name="Li Y."/>
            <person name="Yu H."/>
            <person name="Cui Y."/>
            <person name="Wang N."/>
            <person name="Chen C."/>
            <person name="Wu H."/>
            <person name="Zhao Y."/>
            <person name="Zhang J."/>
            <person name="Li Y."/>
            <person name="Zhou W."/>
            <person name="Zhang B."/>
            <person name="Hu W."/>
            <person name="Eijk M."/>
            <person name="Tang J."/>
            <person name="Witsenboer H."/>
            <person name="Zhao S."/>
            <person name="Li Z."/>
            <person name="Zhang A."/>
            <person name="Wang D."/>
            <person name="Liang C."/>
        </authorList>
    </citation>
    <scope>NUCLEOTIDE SEQUENCE [LARGE SCALE GENOMIC DNA]</scope>
    <source>
        <strain evidence="1">cv. G1812</strain>
    </source>
</reference>
<keyword evidence="2" id="KW-1185">Reference proteome</keyword>
<evidence type="ECO:0000313" key="1">
    <source>
        <dbReference type="EnsemblPlants" id="TuG1812G0100002514.01.T01"/>
    </source>
</evidence>
<dbReference type="Proteomes" id="UP000015106">
    <property type="component" value="Chromosome 1"/>
</dbReference>
<reference evidence="2" key="1">
    <citation type="journal article" date="2013" name="Nature">
        <title>Draft genome of the wheat A-genome progenitor Triticum urartu.</title>
        <authorList>
            <person name="Ling H.Q."/>
            <person name="Zhao S."/>
            <person name="Liu D."/>
            <person name="Wang J."/>
            <person name="Sun H."/>
            <person name="Zhang C."/>
            <person name="Fan H."/>
            <person name="Li D."/>
            <person name="Dong L."/>
            <person name="Tao Y."/>
            <person name="Gao C."/>
            <person name="Wu H."/>
            <person name="Li Y."/>
            <person name="Cui Y."/>
            <person name="Guo X."/>
            <person name="Zheng S."/>
            <person name="Wang B."/>
            <person name="Yu K."/>
            <person name="Liang Q."/>
            <person name="Yang W."/>
            <person name="Lou X."/>
            <person name="Chen J."/>
            <person name="Feng M."/>
            <person name="Jian J."/>
            <person name="Zhang X."/>
            <person name="Luo G."/>
            <person name="Jiang Y."/>
            <person name="Liu J."/>
            <person name="Wang Z."/>
            <person name="Sha Y."/>
            <person name="Zhang B."/>
            <person name="Wu H."/>
            <person name="Tang D."/>
            <person name="Shen Q."/>
            <person name="Xue P."/>
            <person name="Zou S."/>
            <person name="Wang X."/>
            <person name="Liu X."/>
            <person name="Wang F."/>
            <person name="Yang Y."/>
            <person name="An X."/>
            <person name="Dong Z."/>
            <person name="Zhang K."/>
            <person name="Zhang X."/>
            <person name="Luo M.C."/>
            <person name="Dvorak J."/>
            <person name="Tong Y."/>
            <person name="Wang J."/>
            <person name="Yang H."/>
            <person name="Li Z."/>
            <person name="Wang D."/>
            <person name="Zhang A."/>
            <person name="Wang J."/>
        </authorList>
    </citation>
    <scope>NUCLEOTIDE SEQUENCE</scope>
    <source>
        <strain evidence="2">cv. G1812</strain>
    </source>
</reference>
<evidence type="ECO:0000313" key="2">
    <source>
        <dbReference type="Proteomes" id="UP000015106"/>
    </source>
</evidence>